<sequence length="36" mass="4115">MDKVVVFLIDHRGDFAPATTIRELCSVSGLVRRRQK</sequence>
<keyword evidence="2" id="KW-1185">Reference proteome</keyword>
<evidence type="ECO:0000313" key="1">
    <source>
        <dbReference type="EMBL" id="SMO62794.1"/>
    </source>
</evidence>
<organism evidence="1 2">
    <name type="scientific">Melghirimyces algeriensis</name>
    <dbReference type="NCBI Taxonomy" id="910412"/>
    <lineage>
        <taxon>Bacteria</taxon>
        <taxon>Bacillati</taxon>
        <taxon>Bacillota</taxon>
        <taxon>Bacilli</taxon>
        <taxon>Bacillales</taxon>
        <taxon>Thermoactinomycetaceae</taxon>
        <taxon>Melghirimyces</taxon>
    </lineage>
</organism>
<name>A0A521CTK3_9BACL</name>
<gene>
    <name evidence="1" type="ORF">SAMN06264849_104171</name>
</gene>
<dbReference type="AlphaFoldDB" id="A0A521CTK3"/>
<reference evidence="1 2" key="1">
    <citation type="submission" date="2017-05" db="EMBL/GenBank/DDBJ databases">
        <authorList>
            <person name="Varghese N."/>
            <person name="Submissions S."/>
        </authorList>
    </citation>
    <scope>NUCLEOTIDE SEQUENCE [LARGE SCALE GENOMIC DNA]</scope>
    <source>
        <strain evidence="1 2">DSM 45474</strain>
    </source>
</reference>
<dbReference type="EMBL" id="FXTI01000004">
    <property type="protein sequence ID" value="SMO62794.1"/>
    <property type="molecule type" value="Genomic_DNA"/>
</dbReference>
<protein>
    <submittedName>
        <fullName evidence="1">Uncharacterized protein</fullName>
    </submittedName>
</protein>
<evidence type="ECO:0000313" key="2">
    <source>
        <dbReference type="Proteomes" id="UP000315636"/>
    </source>
</evidence>
<dbReference type="Proteomes" id="UP000315636">
    <property type="component" value="Unassembled WGS sequence"/>
</dbReference>
<proteinExistence type="predicted"/>
<accession>A0A521CTK3</accession>